<dbReference type="Proteomes" id="UP001177021">
    <property type="component" value="Unassembled WGS sequence"/>
</dbReference>
<proteinExistence type="predicted"/>
<protein>
    <submittedName>
        <fullName evidence="1">Uncharacterized protein</fullName>
    </submittedName>
</protein>
<sequence length="72" mass="8522">MLLPTLCYELMNIWNDLYEILINYVSFVYVLYFLCVYVYMYICEVTILPLVGSYESSYDPDLTILNQPTDPT</sequence>
<organism evidence="1 2">
    <name type="scientific">Trifolium pratense</name>
    <name type="common">Red clover</name>
    <dbReference type="NCBI Taxonomy" id="57577"/>
    <lineage>
        <taxon>Eukaryota</taxon>
        <taxon>Viridiplantae</taxon>
        <taxon>Streptophyta</taxon>
        <taxon>Embryophyta</taxon>
        <taxon>Tracheophyta</taxon>
        <taxon>Spermatophyta</taxon>
        <taxon>Magnoliopsida</taxon>
        <taxon>eudicotyledons</taxon>
        <taxon>Gunneridae</taxon>
        <taxon>Pentapetalae</taxon>
        <taxon>rosids</taxon>
        <taxon>fabids</taxon>
        <taxon>Fabales</taxon>
        <taxon>Fabaceae</taxon>
        <taxon>Papilionoideae</taxon>
        <taxon>50 kb inversion clade</taxon>
        <taxon>NPAAA clade</taxon>
        <taxon>Hologalegina</taxon>
        <taxon>IRL clade</taxon>
        <taxon>Trifolieae</taxon>
        <taxon>Trifolium</taxon>
    </lineage>
</organism>
<reference evidence="1" key="1">
    <citation type="submission" date="2023-10" db="EMBL/GenBank/DDBJ databases">
        <authorList>
            <person name="Rodriguez Cubillos JULIANA M."/>
            <person name="De Vega J."/>
        </authorList>
    </citation>
    <scope>NUCLEOTIDE SEQUENCE</scope>
</reference>
<evidence type="ECO:0000313" key="1">
    <source>
        <dbReference type="EMBL" id="CAJ2669677.1"/>
    </source>
</evidence>
<accession>A0ACB0LRB2</accession>
<comment type="caution">
    <text evidence="1">The sequence shown here is derived from an EMBL/GenBank/DDBJ whole genome shotgun (WGS) entry which is preliminary data.</text>
</comment>
<name>A0ACB0LRB2_TRIPR</name>
<evidence type="ECO:0000313" key="2">
    <source>
        <dbReference type="Proteomes" id="UP001177021"/>
    </source>
</evidence>
<gene>
    <name evidence="1" type="ORF">MILVUS5_LOCUS33833</name>
</gene>
<dbReference type="EMBL" id="CASHSV030000615">
    <property type="protein sequence ID" value="CAJ2669677.1"/>
    <property type="molecule type" value="Genomic_DNA"/>
</dbReference>
<keyword evidence="2" id="KW-1185">Reference proteome</keyword>